<name>A0A6M1PR77_9BACL</name>
<keyword evidence="2" id="KW-0464">Manganese</keyword>
<proteinExistence type="predicted"/>
<feature type="binding site" evidence="2">
    <location>
        <position position="162"/>
    </location>
    <ligand>
        <name>Mn(2+)</name>
        <dbReference type="ChEBI" id="CHEBI:29035"/>
        <label>2</label>
    </ligand>
</feature>
<gene>
    <name evidence="4" type="ORF">G5B47_10070</name>
</gene>
<dbReference type="EMBL" id="JAAKGU010000003">
    <property type="protein sequence ID" value="NGM82761.1"/>
    <property type="molecule type" value="Genomic_DNA"/>
</dbReference>
<feature type="domain" description="Peptidase M20 dimerisation" evidence="3">
    <location>
        <begin position="182"/>
        <end position="279"/>
    </location>
</feature>
<feature type="binding site" evidence="2">
    <location>
        <position position="102"/>
    </location>
    <ligand>
        <name>Mn(2+)</name>
        <dbReference type="ChEBI" id="CHEBI:29035"/>
        <label>2</label>
    </ligand>
</feature>
<dbReference type="NCBIfam" id="TIGR01891">
    <property type="entry name" value="amidohydrolases"/>
    <property type="match status" value="1"/>
</dbReference>
<evidence type="ECO:0000313" key="4">
    <source>
        <dbReference type="EMBL" id="NGM82761.1"/>
    </source>
</evidence>
<accession>A0A6M1PR77</accession>
<feature type="binding site" evidence="2">
    <location>
        <position position="354"/>
    </location>
    <ligand>
        <name>Mn(2+)</name>
        <dbReference type="ChEBI" id="CHEBI:29035"/>
        <label>2</label>
    </ligand>
</feature>
<sequence>MTEPFAIGSNKELTEKLVQARRELHRHPELAEEEYETTGKLRQWLAGAGISILDLPLKTGLIAEIGSGEPKVALRADIDALPIAEETGLPFSSAIPGKMHACGHDFHTAVILGAAYLLKSRERELQGTVRILFQPAEETGAGAPAVLASGGLSGVSAIFGLHSNPDLPSGSFGTRTGALTAGVDRFVIAIRGTGAHAAQPERGEDSILAAAHIVTALQSIASRLTPAGESVVVSVTRINGGTTWNVLPELVELEGTVRTHNEQIRSRIPGQIRQIINGIAAASGTSAELKWIPGPPATVNSGRWADFAKQQAAEFGYSVHDLAPQMIGEDFAYYLREISGAFVNIGTGGTYSHHHPKFDTDESALLPAAQYFAGLAEAALKELVHFPGITPLRPRA</sequence>
<dbReference type="AlphaFoldDB" id="A0A6M1PR77"/>
<keyword evidence="2" id="KW-0479">Metal-binding</keyword>
<dbReference type="RefSeq" id="WP_165097433.1">
    <property type="nucleotide sequence ID" value="NZ_JAAKGU010000003.1"/>
</dbReference>
<dbReference type="Gene3D" id="3.40.630.10">
    <property type="entry name" value="Zn peptidases"/>
    <property type="match status" value="1"/>
</dbReference>
<dbReference type="Gene3D" id="3.30.70.360">
    <property type="match status" value="1"/>
</dbReference>
<dbReference type="SUPFAM" id="SSF53187">
    <property type="entry name" value="Zn-dependent exopeptidases"/>
    <property type="match status" value="1"/>
</dbReference>
<dbReference type="Pfam" id="PF07687">
    <property type="entry name" value="M20_dimer"/>
    <property type="match status" value="1"/>
</dbReference>
<dbReference type="PANTHER" id="PTHR11014">
    <property type="entry name" value="PEPTIDASE M20 FAMILY MEMBER"/>
    <property type="match status" value="1"/>
</dbReference>
<dbReference type="PIRSF" id="PIRSF005962">
    <property type="entry name" value="Pept_M20D_amidohydro"/>
    <property type="match status" value="1"/>
</dbReference>
<keyword evidence="5" id="KW-1185">Reference proteome</keyword>
<dbReference type="Proteomes" id="UP000480151">
    <property type="component" value="Unassembled WGS sequence"/>
</dbReference>
<evidence type="ECO:0000259" key="3">
    <source>
        <dbReference type="Pfam" id="PF07687"/>
    </source>
</evidence>
<dbReference type="PANTHER" id="PTHR11014:SF63">
    <property type="entry name" value="METALLOPEPTIDASE, PUTATIVE (AFU_ORTHOLOGUE AFUA_6G09600)-RELATED"/>
    <property type="match status" value="1"/>
</dbReference>
<protein>
    <submittedName>
        <fullName evidence="4">Amidohydrolase</fullName>
    </submittedName>
</protein>
<dbReference type="Pfam" id="PF01546">
    <property type="entry name" value="Peptidase_M20"/>
    <property type="match status" value="1"/>
</dbReference>
<dbReference type="InterPro" id="IPR011650">
    <property type="entry name" value="Peptidase_M20_dimer"/>
</dbReference>
<feature type="binding site" evidence="2">
    <location>
        <position position="104"/>
    </location>
    <ligand>
        <name>Mn(2+)</name>
        <dbReference type="ChEBI" id="CHEBI:29035"/>
        <label>2</label>
    </ligand>
</feature>
<organism evidence="4 5">
    <name type="scientific">Paenibacillus apii</name>
    <dbReference type="NCBI Taxonomy" id="1850370"/>
    <lineage>
        <taxon>Bacteria</taxon>
        <taxon>Bacillati</taxon>
        <taxon>Bacillota</taxon>
        <taxon>Bacilli</taxon>
        <taxon>Bacillales</taxon>
        <taxon>Paenibacillaceae</taxon>
        <taxon>Paenibacillus</taxon>
    </lineage>
</organism>
<evidence type="ECO:0000313" key="5">
    <source>
        <dbReference type="Proteomes" id="UP000480151"/>
    </source>
</evidence>
<evidence type="ECO:0000256" key="1">
    <source>
        <dbReference type="ARBA" id="ARBA00022801"/>
    </source>
</evidence>
<dbReference type="GO" id="GO:0050118">
    <property type="term" value="F:N-acetyldiaminopimelate deacetylase activity"/>
    <property type="evidence" value="ECO:0007669"/>
    <property type="project" value="UniProtKB-ARBA"/>
</dbReference>
<dbReference type="SUPFAM" id="SSF55031">
    <property type="entry name" value="Bacterial exopeptidase dimerisation domain"/>
    <property type="match status" value="1"/>
</dbReference>
<dbReference type="InterPro" id="IPR002933">
    <property type="entry name" value="Peptidase_M20"/>
</dbReference>
<dbReference type="InterPro" id="IPR017439">
    <property type="entry name" value="Amidohydrolase"/>
</dbReference>
<comment type="caution">
    <text evidence="4">The sequence shown here is derived from an EMBL/GenBank/DDBJ whole genome shotgun (WGS) entry which is preliminary data.</text>
</comment>
<keyword evidence="1 4" id="KW-0378">Hydrolase</keyword>
<feature type="binding site" evidence="2">
    <location>
        <position position="138"/>
    </location>
    <ligand>
        <name>Mn(2+)</name>
        <dbReference type="ChEBI" id="CHEBI:29035"/>
        <label>2</label>
    </ligand>
</feature>
<dbReference type="InterPro" id="IPR036264">
    <property type="entry name" value="Bact_exopeptidase_dim_dom"/>
</dbReference>
<dbReference type="GO" id="GO:0046872">
    <property type="term" value="F:metal ion binding"/>
    <property type="evidence" value="ECO:0007669"/>
    <property type="project" value="UniProtKB-KW"/>
</dbReference>
<dbReference type="GO" id="GO:0019877">
    <property type="term" value="P:diaminopimelate biosynthetic process"/>
    <property type="evidence" value="ECO:0007669"/>
    <property type="project" value="UniProtKB-ARBA"/>
</dbReference>
<evidence type="ECO:0000256" key="2">
    <source>
        <dbReference type="PIRSR" id="PIRSR005962-1"/>
    </source>
</evidence>
<reference evidence="4 5" key="1">
    <citation type="submission" date="2020-02" db="EMBL/GenBank/DDBJ databases">
        <authorList>
            <person name="Gao J."/>
            <person name="Sun J."/>
        </authorList>
    </citation>
    <scope>NUCLEOTIDE SEQUENCE [LARGE SCALE GENOMIC DNA]</scope>
    <source>
        <strain evidence="4 5">7124</strain>
    </source>
</reference>
<comment type="cofactor">
    <cofactor evidence="2">
        <name>Mn(2+)</name>
        <dbReference type="ChEBI" id="CHEBI:29035"/>
    </cofactor>
    <text evidence="2">The Mn(2+) ion enhances activity.</text>
</comment>
<dbReference type="FunFam" id="3.30.70.360:FF:000001">
    <property type="entry name" value="N-acetyldiaminopimelate deacetylase"/>
    <property type="match status" value="1"/>
</dbReference>